<evidence type="ECO:0000256" key="1">
    <source>
        <dbReference type="SAM" id="Phobius"/>
    </source>
</evidence>
<evidence type="ECO:0000313" key="2">
    <source>
        <dbReference type="EMBL" id="MRW84281.1"/>
    </source>
</evidence>
<keyword evidence="3" id="KW-1185">Reference proteome</keyword>
<reference evidence="2 3" key="1">
    <citation type="submission" date="2019-11" db="EMBL/GenBank/DDBJ databases">
        <title>Novel species isolated from a subtropical stream in China.</title>
        <authorList>
            <person name="Lu H."/>
        </authorList>
    </citation>
    <scope>NUCLEOTIDE SEQUENCE [LARGE SCALE GENOMIC DNA]</scope>
    <source>
        <strain evidence="2 3">FT26W</strain>
    </source>
</reference>
<dbReference type="AlphaFoldDB" id="A0A844CZZ3"/>
<evidence type="ECO:0000313" key="3">
    <source>
        <dbReference type="Proteomes" id="UP000439986"/>
    </source>
</evidence>
<keyword evidence="1" id="KW-0812">Transmembrane</keyword>
<name>A0A844CZZ3_9BURK</name>
<keyword evidence="1" id="KW-0472">Membrane</keyword>
<keyword evidence="1" id="KW-1133">Transmembrane helix</keyword>
<gene>
    <name evidence="2" type="ORF">GJ698_09300</name>
</gene>
<accession>A0A844CZZ3</accession>
<protein>
    <submittedName>
        <fullName evidence="2">Uncharacterized protein</fullName>
    </submittedName>
</protein>
<feature type="transmembrane region" description="Helical" evidence="1">
    <location>
        <begin position="60"/>
        <end position="84"/>
    </location>
</feature>
<dbReference type="RefSeq" id="WP_154357322.1">
    <property type="nucleotide sequence ID" value="NZ_WKJL01000004.1"/>
</dbReference>
<sequence>MNANSDREYIDNKVGDVRTAVDDLRVAMNERFVAVHARFDSIDARIESAVAKGTAEIIKWVVGLFVTTIALNVALASVVLHVALREPPPSTPAPAVAPGISTPSLIIQLSPQGAAVLPAAPAGRP</sequence>
<dbReference type="Proteomes" id="UP000439986">
    <property type="component" value="Unassembled WGS sequence"/>
</dbReference>
<organism evidence="2 3">
    <name type="scientific">Duganella aquatilis</name>
    <dbReference type="NCBI Taxonomy" id="2666082"/>
    <lineage>
        <taxon>Bacteria</taxon>
        <taxon>Pseudomonadati</taxon>
        <taxon>Pseudomonadota</taxon>
        <taxon>Betaproteobacteria</taxon>
        <taxon>Burkholderiales</taxon>
        <taxon>Oxalobacteraceae</taxon>
        <taxon>Telluria group</taxon>
        <taxon>Duganella</taxon>
    </lineage>
</organism>
<dbReference type="EMBL" id="WKJL01000004">
    <property type="protein sequence ID" value="MRW84281.1"/>
    <property type="molecule type" value="Genomic_DNA"/>
</dbReference>
<comment type="caution">
    <text evidence="2">The sequence shown here is derived from an EMBL/GenBank/DDBJ whole genome shotgun (WGS) entry which is preliminary data.</text>
</comment>
<proteinExistence type="predicted"/>